<comment type="caution">
    <text evidence="3">The sequence shown here is derived from an EMBL/GenBank/DDBJ whole genome shotgun (WGS) entry which is preliminary data.</text>
</comment>
<dbReference type="Gene3D" id="3.40.50.12030">
    <property type="entry name" value="Uncharacterised protein family UPF0261, NC domain"/>
    <property type="match status" value="1"/>
</dbReference>
<feature type="domain" description="UPF0261" evidence="1">
    <location>
        <begin position="3"/>
        <end position="178"/>
    </location>
</feature>
<sequence length="406" mass="42705">MAKKVVVVGAFDTKGAEHKFIIDIFLKNGLQVITVNTGVMGSTDLFKIDISSDKVAAAGGTSLTTLQNANDRGAAIKAMTDGVAVVVKELYATEGFDGIIGMGGTAGTAVVTAAMRALPFGLPKICVSTVASGDTSPYLGTSDTILIPSLTDISGINSLSRVFLSNAAGALTGMVNAMVESTADEKPIVAASMFGNTTPCIDSCREMLSNKGYEVLVFHATGAGGKTMEQLIKDGHVKGALDITTTEWADTIGGGVFDAGPQRLDGPGQAGIPHLIAPGCIDMCNFGAPDTIPAKYKDRLFYKWNPNVTLMRTTPEENADMGRIFAEKANASKGTVKFLIPLKGYSMLDSIKDGEPQLFWDPAADSAFVDALKSNLKPGIEVIELDANINDPMFAQKAVELFLQMM</sequence>
<dbReference type="RefSeq" id="WP_114004095.1">
    <property type="nucleotide sequence ID" value="NZ_QGDC01000002.1"/>
</dbReference>
<dbReference type="CDD" id="cd15488">
    <property type="entry name" value="Tm-1-like"/>
    <property type="match status" value="1"/>
</dbReference>
<evidence type="ECO:0000313" key="3">
    <source>
        <dbReference type="EMBL" id="RCH56058.1"/>
    </source>
</evidence>
<gene>
    <name evidence="3" type="ORF">DJ568_04740</name>
</gene>
<dbReference type="Pfam" id="PF23189">
    <property type="entry name" value="UPF0261_C"/>
    <property type="match status" value="1"/>
</dbReference>
<keyword evidence="4" id="KW-1185">Reference proteome</keyword>
<dbReference type="AlphaFoldDB" id="A0A367GSE5"/>
<dbReference type="InterPro" id="IPR008322">
    <property type="entry name" value="UPF0261"/>
</dbReference>
<organism evidence="3 4">
    <name type="scientific">Mucilaginibacter hurinus</name>
    <dbReference type="NCBI Taxonomy" id="2201324"/>
    <lineage>
        <taxon>Bacteria</taxon>
        <taxon>Pseudomonadati</taxon>
        <taxon>Bacteroidota</taxon>
        <taxon>Sphingobacteriia</taxon>
        <taxon>Sphingobacteriales</taxon>
        <taxon>Sphingobacteriaceae</taxon>
        <taxon>Mucilaginibacter</taxon>
    </lineage>
</organism>
<dbReference type="PANTHER" id="PTHR31862">
    <property type="entry name" value="UPF0261 DOMAIN PROTEIN (AFU_ORTHOLOGUE AFUA_1G10120)"/>
    <property type="match status" value="1"/>
</dbReference>
<dbReference type="PANTHER" id="PTHR31862:SF1">
    <property type="entry name" value="UPF0261 DOMAIN PROTEIN (AFU_ORTHOLOGUE AFUA_1G10120)"/>
    <property type="match status" value="1"/>
</dbReference>
<dbReference type="Proteomes" id="UP000253209">
    <property type="component" value="Unassembled WGS sequence"/>
</dbReference>
<dbReference type="PIRSF" id="PIRSF033271">
    <property type="entry name" value="UCP033271"/>
    <property type="match status" value="1"/>
</dbReference>
<feature type="domain" description="UPF0261" evidence="2">
    <location>
        <begin position="186"/>
        <end position="406"/>
    </location>
</feature>
<evidence type="ECO:0000259" key="1">
    <source>
        <dbReference type="Pfam" id="PF06792"/>
    </source>
</evidence>
<dbReference type="InterPro" id="IPR044122">
    <property type="entry name" value="UPF0261_N"/>
</dbReference>
<dbReference type="Pfam" id="PF06792">
    <property type="entry name" value="UPF0261"/>
    <property type="match status" value="1"/>
</dbReference>
<dbReference type="NCBIfam" id="NF002674">
    <property type="entry name" value="PRK02399.1-2"/>
    <property type="match status" value="1"/>
</dbReference>
<protein>
    <submittedName>
        <fullName evidence="3">UPF0261 family protein</fullName>
    </submittedName>
</protein>
<accession>A0A367GSE5</accession>
<dbReference type="EMBL" id="QGDC01000002">
    <property type="protein sequence ID" value="RCH56058.1"/>
    <property type="molecule type" value="Genomic_DNA"/>
</dbReference>
<evidence type="ECO:0000259" key="2">
    <source>
        <dbReference type="Pfam" id="PF23189"/>
    </source>
</evidence>
<evidence type="ECO:0000313" key="4">
    <source>
        <dbReference type="Proteomes" id="UP000253209"/>
    </source>
</evidence>
<reference evidence="3 4" key="1">
    <citation type="submission" date="2018-05" db="EMBL/GenBank/DDBJ databases">
        <title>Mucilaginibacter hurinus sp. nov., isolated from briquette warehouse soil.</title>
        <authorList>
            <person name="Choi L."/>
        </authorList>
    </citation>
    <scope>NUCLEOTIDE SEQUENCE [LARGE SCALE GENOMIC DNA]</scope>
    <source>
        <strain evidence="3 4">ZR32</strain>
    </source>
</reference>
<dbReference type="InterPro" id="IPR056778">
    <property type="entry name" value="UPF0261_C"/>
</dbReference>
<dbReference type="InterPro" id="IPR051353">
    <property type="entry name" value="Tobamovirus_resist_UPF0261"/>
</dbReference>
<dbReference type="OrthoDB" id="9776369at2"/>
<dbReference type="Gene3D" id="3.40.50.12020">
    <property type="entry name" value="Uncharacterised protein family UPF0261, NN domain"/>
    <property type="match status" value="1"/>
</dbReference>
<proteinExistence type="predicted"/>
<name>A0A367GSE5_9SPHI</name>